<dbReference type="EMBL" id="JRMQ02000002">
    <property type="protein sequence ID" value="TLE02780.1"/>
    <property type="molecule type" value="Genomic_DNA"/>
</dbReference>
<name>A0A4U8TQ63_9HELI</name>
<evidence type="ECO:0000313" key="3">
    <source>
        <dbReference type="EMBL" id="TLE02780.1"/>
    </source>
</evidence>
<dbReference type="Proteomes" id="UP000029707">
    <property type="component" value="Unassembled WGS sequence"/>
</dbReference>
<reference evidence="3 4" key="1">
    <citation type="journal article" date="2014" name="Genome Announc.">
        <title>Draft genome sequences of eight enterohepatic helicobacter species isolated from both laboratory and wild rodents.</title>
        <authorList>
            <person name="Sheh A."/>
            <person name="Shen Z."/>
            <person name="Fox J.G."/>
        </authorList>
    </citation>
    <scope>NUCLEOTIDE SEQUENCE [LARGE SCALE GENOMIC DNA]</scope>
    <source>
        <strain evidence="3 4">MIT 01-6451</strain>
    </source>
</reference>
<keyword evidence="4" id="KW-1185">Reference proteome</keyword>
<dbReference type="PANTHER" id="PTHR35149">
    <property type="entry name" value="SLL5132 PROTEIN"/>
    <property type="match status" value="1"/>
</dbReference>
<gene>
    <name evidence="3" type="ORF">LS65_002315</name>
</gene>
<dbReference type="Pfam" id="PF03235">
    <property type="entry name" value="GmrSD_N"/>
    <property type="match status" value="1"/>
</dbReference>
<comment type="caution">
    <text evidence="3">The sequence shown here is derived from an EMBL/GenBank/DDBJ whole genome shotgun (WGS) entry which is preliminary data.</text>
</comment>
<sequence>MKVQQDTMNNFFSITNTRFTIPVYQRNYAWEKENCAKILEDIVSIARDINKTHFMGTITFIIHLVPEENTLRNTQEYMIIDGQQRITTLMLLLKALQQKTRDEQIRQEIARFLSDNNTTTRLRLKPIKRDREAYSLVMDNRWNECNGNSKIKTNYHFFIKELDEYVKQGYGIEEIYGAFLRLKIVGIGLEKDDDDPQVVFESINATGVRLEGVDLIRNYLMMGEDSQRQQNLYETYWIPLEEYLIKESVISTFIEHYLRIYYGVDVKQDEIYKLFKKHSKEHFGSNLEGLMQEIRDYSSLYRIFVDDTFSLQQPNATDGELIILRKYIQIIVELKFGVSYPFVLCLAYDFVNDKLDYENFKAMLEILISYYVRRMICGEASNALNKVVYGLYNHLKDADSINVKGLMQFLGTKNGREIFPSDVQLKRYFETTNAYSLRACKLIFLEIEKTMNAEPPREEKLEVEHFYPQTPDREGRWRNLVGEEYIELEGSYLNTFGNLSLTGQNSKLSNKPFEEKIELLLENGSLKLNEYFTNMNSWGIEHIKARSAYLADKFCAIEIFRDLPQEYRVKSLARNLADDLTYYHFRFMSCPNGDIKEVSNAKEVVKAVIEYMYEYHRDAVENALNENLKYITFDENIAKSRDVAGSLSIECEKGKFYFTSSASMRDVGKNLAHFVKSAGISPEGFILEN</sequence>
<organism evidence="3 4">
    <name type="scientific">Helicobacter japonicus</name>
    <dbReference type="NCBI Taxonomy" id="425400"/>
    <lineage>
        <taxon>Bacteria</taxon>
        <taxon>Pseudomonadati</taxon>
        <taxon>Campylobacterota</taxon>
        <taxon>Epsilonproteobacteria</taxon>
        <taxon>Campylobacterales</taxon>
        <taxon>Helicobacteraceae</taxon>
        <taxon>Helicobacter</taxon>
    </lineage>
</organism>
<evidence type="ECO:0000259" key="1">
    <source>
        <dbReference type="Pfam" id="PF03235"/>
    </source>
</evidence>
<feature type="domain" description="GmrSD restriction endonucleases C-terminal" evidence="2">
    <location>
        <begin position="420"/>
        <end position="552"/>
    </location>
</feature>
<dbReference type="Pfam" id="PF07510">
    <property type="entry name" value="GmrSD_C"/>
    <property type="match status" value="1"/>
</dbReference>
<dbReference type="AlphaFoldDB" id="A0A4U8TQ63"/>
<dbReference type="PANTHER" id="PTHR35149:SF2">
    <property type="entry name" value="DUF262 DOMAIN-CONTAINING PROTEIN"/>
    <property type="match status" value="1"/>
</dbReference>
<evidence type="ECO:0000259" key="2">
    <source>
        <dbReference type="Pfam" id="PF07510"/>
    </source>
</evidence>
<accession>A0A4U8TQ63</accession>
<dbReference type="STRING" id="425400.LS65_03400"/>
<evidence type="ECO:0000313" key="4">
    <source>
        <dbReference type="Proteomes" id="UP000029707"/>
    </source>
</evidence>
<feature type="domain" description="GmrSD restriction endonucleases N-terminal" evidence="1">
    <location>
        <begin position="16"/>
        <end position="221"/>
    </location>
</feature>
<protein>
    <submittedName>
        <fullName evidence="3">DUF262 domain-containing protein</fullName>
    </submittedName>
</protein>
<dbReference type="OrthoDB" id="9798761at2"/>
<dbReference type="InterPro" id="IPR011089">
    <property type="entry name" value="GmrSD_C"/>
</dbReference>
<proteinExistence type="predicted"/>
<dbReference type="InterPro" id="IPR004919">
    <property type="entry name" value="GmrSD_N"/>
</dbReference>
<dbReference type="RefSeq" id="WP_034361282.1">
    <property type="nucleotide sequence ID" value="NZ_CAJUDB010000001.1"/>
</dbReference>